<name>A0ABX9UGJ2_9CORY</name>
<feature type="compositionally biased region" description="Low complexity" evidence="1">
    <location>
        <begin position="1"/>
        <end position="23"/>
    </location>
</feature>
<sequence>MTTPNNGNTPGDGTPGGDTPNGDSPYGYEPYPDNPAGSHPENTGSSAWNPDSAGSASTTGSGQSDFGQNSADAYGANGYGSNEYGSNSYGASGSEPYGQGGFGPNGYEQFDVNAAAGAAGATALRYHGQELTDGTYGDGATPHPINDPANNGWTHTKGNGKLNITDAFSWAFKTTFSNWKVWIVLGLIACAWQWLTMIVPTGVLGIVPLFVYPVFFSAALQQTLARSFGWGDIKTPAYGKTLGVLAVFLQLSPSASLCSSSSAWLPASAAWTSTHCQRTRQARRTSRRCFPCSARSSVPWACSGSSDCSYPRSS</sequence>
<keyword evidence="2" id="KW-0812">Transmembrane</keyword>
<accession>A0ABX9UGJ2</accession>
<evidence type="ECO:0000256" key="1">
    <source>
        <dbReference type="SAM" id="MobiDB-lite"/>
    </source>
</evidence>
<evidence type="ECO:0000256" key="2">
    <source>
        <dbReference type="SAM" id="Phobius"/>
    </source>
</evidence>
<feature type="region of interest" description="Disordered" evidence="1">
    <location>
        <begin position="135"/>
        <end position="154"/>
    </location>
</feature>
<feature type="region of interest" description="Disordered" evidence="1">
    <location>
        <begin position="1"/>
        <end position="69"/>
    </location>
</feature>
<keyword evidence="2" id="KW-0472">Membrane</keyword>
<reference evidence="3 4" key="1">
    <citation type="submission" date="2018-10" db="EMBL/GenBank/DDBJ databases">
        <title>Whole genome sequence of Corynebacterium gottingense DSM 130494T.</title>
        <authorList>
            <person name="Bernier A.-M."/>
            <person name="Bernard K."/>
        </authorList>
    </citation>
    <scope>NUCLEOTIDE SEQUENCE [LARGE SCALE GENOMIC DNA]</scope>
    <source>
        <strain evidence="3 4">DSM 103494</strain>
    </source>
</reference>
<feature type="transmembrane region" description="Helical" evidence="2">
    <location>
        <begin position="201"/>
        <end position="220"/>
    </location>
</feature>
<feature type="compositionally biased region" description="Low complexity" evidence="1">
    <location>
        <begin position="52"/>
        <end position="62"/>
    </location>
</feature>
<comment type="caution">
    <text evidence="3">The sequence shown here is derived from an EMBL/GenBank/DDBJ whole genome shotgun (WGS) entry which is preliminary data.</text>
</comment>
<dbReference type="Proteomes" id="UP000266886">
    <property type="component" value="Unassembled WGS sequence"/>
</dbReference>
<evidence type="ECO:0000313" key="3">
    <source>
        <dbReference type="EMBL" id="RMD15387.1"/>
    </source>
</evidence>
<organism evidence="3 4">
    <name type="scientific">Corynebacterium gottingense</name>
    <dbReference type="NCBI Taxonomy" id="2041036"/>
    <lineage>
        <taxon>Bacteria</taxon>
        <taxon>Bacillati</taxon>
        <taxon>Actinomycetota</taxon>
        <taxon>Actinomycetes</taxon>
        <taxon>Mycobacteriales</taxon>
        <taxon>Corynebacteriaceae</taxon>
        <taxon>Corynebacterium</taxon>
    </lineage>
</organism>
<feature type="compositionally biased region" description="Polar residues" evidence="1">
    <location>
        <begin position="40"/>
        <end position="49"/>
    </location>
</feature>
<dbReference type="RefSeq" id="WP_122086788.1">
    <property type="nucleotide sequence ID" value="NZ_CP047583.1"/>
</dbReference>
<keyword evidence="4" id="KW-1185">Reference proteome</keyword>
<gene>
    <name evidence="3" type="ORF">EAW56_12015</name>
</gene>
<keyword evidence="2" id="KW-1133">Transmembrane helix</keyword>
<dbReference type="EMBL" id="RDRE01000111">
    <property type="protein sequence ID" value="RMD15387.1"/>
    <property type="molecule type" value="Genomic_DNA"/>
</dbReference>
<protein>
    <submittedName>
        <fullName evidence="3">Uncharacterized protein</fullName>
    </submittedName>
</protein>
<proteinExistence type="predicted"/>
<evidence type="ECO:0000313" key="4">
    <source>
        <dbReference type="Proteomes" id="UP000266886"/>
    </source>
</evidence>